<dbReference type="PANTHER" id="PTHR33048">
    <property type="entry name" value="PTH11-LIKE INTEGRAL MEMBRANE PROTEIN (AFU_ORTHOLOGUE AFUA_5G11245)"/>
    <property type="match status" value="1"/>
</dbReference>
<feature type="disulfide bond" evidence="14">
    <location>
        <begin position="27"/>
        <end position="67"/>
    </location>
</feature>
<evidence type="ECO:0000256" key="1">
    <source>
        <dbReference type="ARBA" id="ARBA00004141"/>
    </source>
</evidence>
<feature type="disulfide bond" evidence="14">
    <location>
        <begin position="31"/>
        <end position="62"/>
    </location>
</feature>
<keyword evidence="14" id="KW-0479">Metal-binding</keyword>
<evidence type="ECO:0000256" key="8">
    <source>
        <dbReference type="ARBA" id="ARBA00022729"/>
    </source>
</evidence>
<feature type="disulfide bond" evidence="14">
    <location>
        <begin position="50"/>
        <end position="83"/>
    </location>
</feature>
<feature type="transmembrane region" description="Helical" evidence="15">
    <location>
        <begin position="271"/>
        <end position="293"/>
    </location>
</feature>
<comment type="similarity">
    <text evidence="13">Belongs to the SAT4 family.</text>
</comment>
<evidence type="ECO:0000256" key="16">
    <source>
        <dbReference type="SAM" id="SignalP"/>
    </source>
</evidence>
<dbReference type="AlphaFoldDB" id="A0AAN6PBA0"/>
<evidence type="ECO:0000256" key="11">
    <source>
        <dbReference type="ARBA" id="ARBA00023157"/>
    </source>
</evidence>
<keyword evidence="19" id="KW-1185">Reference proteome</keyword>
<evidence type="ECO:0000256" key="12">
    <source>
        <dbReference type="ARBA" id="ARBA00023288"/>
    </source>
</evidence>
<dbReference type="PROSITE" id="PS52012">
    <property type="entry name" value="CFEM"/>
    <property type="match status" value="1"/>
</dbReference>
<keyword evidence="11 14" id="KW-1015">Disulfide bond</keyword>
<keyword evidence="8 16" id="KW-0732">Signal</keyword>
<keyword evidence="10 15" id="KW-0472">Membrane</keyword>
<evidence type="ECO:0000313" key="18">
    <source>
        <dbReference type="EMBL" id="KAK4035178.1"/>
    </source>
</evidence>
<evidence type="ECO:0000256" key="7">
    <source>
        <dbReference type="ARBA" id="ARBA00022692"/>
    </source>
</evidence>
<evidence type="ECO:0000259" key="17">
    <source>
        <dbReference type="PROSITE" id="PS52012"/>
    </source>
</evidence>
<evidence type="ECO:0000256" key="10">
    <source>
        <dbReference type="ARBA" id="ARBA00023136"/>
    </source>
</evidence>
<feature type="chain" id="PRO_5042940809" description="CFEM domain-containing protein" evidence="16">
    <location>
        <begin position="22"/>
        <end position="402"/>
    </location>
</feature>
<feature type="transmembrane region" description="Helical" evidence="15">
    <location>
        <begin position="123"/>
        <end position="143"/>
    </location>
</feature>
<sequence>MRSTVWAAALAIASLAVRASAQEMPTCASDCLVKYLPESKCESTDLDCICADQILTANVGTCTLGACTLFEALAAKNATATLCKEPIRDRSLVAPIATAITGGMALAFVLLRLYGSAVRRKEFHWADVWAVLTMVSSIPMDVGEFFMMAHGMGKDIWTLTPEAITNVVKITVLCFFMHVFPAQGFQLVCWGTIIHCVLFMVSTTIAAILTCVPVQSAWSAWTGTAEGVCCDNNTFWWAHSAINIATDLWILALPIPQLLKLQLGRKKKIYLVMMFSVGLVITIFNIVGFSGLVTYSTSSNPTCNHYSVVECNISIMCCCMPSLLSFLRHVLPTVFGSTNRSNNYKAGSYHGGGGGRSPFPSNAIQKSVTHTVSYLPRPGDSGVVELMDVEKNKQEEEQYNRW</sequence>
<keyword evidence="9 15" id="KW-1133">Transmembrane helix</keyword>
<feature type="transmembrane region" description="Helical" evidence="15">
    <location>
        <begin position="187"/>
        <end position="215"/>
    </location>
</feature>
<accession>A0AAN6PBA0</accession>
<keyword evidence="6" id="KW-0325">Glycoprotein</keyword>
<dbReference type="GO" id="GO:0005576">
    <property type="term" value="C:extracellular region"/>
    <property type="evidence" value="ECO:0007669"/>
    <property type="project" value="UniProtKB-SubCell"/>
</dbReference>
<feature type="transmembrane region" description="Helical" evidence="15">
    <location>
        <begin position="92"/>
        <end position="111"/>
    </location>
</feature>
<evidence type="ECO:0000256" key="6">
    <source>
        <dbReference type="ARBA" id="ARBA00022622"/>
    </source>
</evidence>
<dbReference type="PANTHER" id="PTHR33048:SF143">
    <property type="entry name" value="EXTRACELLULAR MEMBRANE PROTEIN CFEM DOMAIN-CONTAINING PROTEIN-RELATED"/>
    <property type="match status" value="1"/>
</dbReference>
<dbReference type="Pfam" id="PF20684">
    <property type="entry name" value="Fung_rhodopsin"/>
    <property type="match status" value="1"/>
</dbReference>
<keyword evidence="6" id="KW-0336">GPI-anchor</keyword>
<dbReference type="GO" id="GO:0046872">
    <property type="term" value="F:metal ion binding"/>
    <property type="evidence" value="ECO:0007669"/>
    <property type="project" value="UniProtKB-UniRule"/>
</dbReference>
<evidence type="ECO:0000256" key="9">
    <source>
        <dbReference type="ARBA" id="ARBA00022989"/>
    </source>
</evidence>
<gene>
    <name evidence="18" type="ORF">C8A01DRAFT_48565</name>
</gene>
<feature type="disulfide bond" evidence="14">
    <location>
        <begin position="41"/>
        <end position="48"/>
    </location>
</feature>
<comment type="similarity">
    <text evidence="4">Belongs to the RBT5 family.</text>
</comment>
<evidence type="ECO:0000256" key="15">
    <source>
        <dbReference type="SAM" id="Phobius"/>
    </source>
</evidence>
<comment type="caution">
    <text evidence="18">The sequence shown here is derived from an EMBL/GenBank/DDBJ whole genome shotgun (WGS) entry which is preliminary data.</text>
</comment>
<evidence type="ECO:0000256" key="14">
    <source>
        <dbReference type="PROSITE-ProRule" id="PRU01356"/>
    </source>
</evidence>
<feature type="transmembrane region" description="Helical" evidence="15">
    <location>
        <begin position="163"/>
        <end position="180"/>
    </location>
</feature>
<keyword evidence="14" id="KW-0408">Iron</keyword>
<name>A0AAN6PBA0_9PEZI</name>
<reference evidence="19" key="1">
    <citation type="journal article" date="2023" name="Mol. Phylogenet. Evol.">
        <title>Genome-scale phylogeny and comparative genomics of the fungal order Sordariales.</title>
        <authorList>
            <person name="Hensen N."/>
            <person name="Bonometti L."/>
            <person name="Westerberg I."/>
            <person name="Brannstrom I.O."/>
            <person name="Guillou S."/>
            <person name="Cros-Aarteil S."/>
            <person name="Calhoun S."/>
            <person name="Haridas S."/>
            <person name="Kuo A."/>
            <person name="Mondo S."/>
            <person name="Pangilinan J."/>
            <person name="Riley R."/>
            <person name="LaButti K."/>
            <person name="Andreopoulos B."/>
            <person name="Lipzen A."/>
            <person name="Chen C."/>
            <person name="Yan M."/>
            <person name="Daum C."/>
            <person name="Ng V."/>
            <person name="Clum A."/>
            <person name="Steindorff A."/>
            <person name="Ohm R.A."/>
            <person name="Martin F."/>
            <person name="Silar P."/>
            <person name="Natvig D.O."/>
            <person name="Lalanne C."/>
            <person name="Gautier V."/>
            <person name="Ament-Velasquez S.L."/>
            <person name="Kruys A."/>
            <person name="Hutchinson M.I."/>
            <person name="Powell A.J."/>
            <person name="Barry K."/>
            <person name="Miller A.N."/>
            <person name="Grigoriev I.V."/>
            <person name="Debuchy R."/>
            <person name="Gladieux P."/>
            <person name="Hiltunen Thoren M."/>
            <person name="Johannesson H."/>
        </authorList>
    </citation>
    <scope>NUCLEOTIDE SEQUENCE [LARGE SCALE GENOMIC DNA]</scope>
    <source>
        <strain evidence="19">CBS 284.82</strain>
    </source>
</reference>
<dbReference type="InterPro" id="IPR049326">
    <property type="entry name" value="Rhodopsin_dom_fungi"/>
</dbReference>
<keyword evidence="7 15" id="KW-0812">Transmembrane</keyword>
<dbReference type="Pfam" id="PF05730">
    <property type="entry name" value="CFEM"/>
    <property type="match status" value="1"/>
</dbReference>
<dbReference type="GO" id="GO:0098552">
    <property type="term" value="C:side of membrane"/>
    <property type="evidence" value="ECO:0007669"/>
    <property type="project" value="UniProtKB-KW"/>
</dbReference>
<proteinExistence type="inferred from homology"/>
<evidence type="ECO:0000313" key="19">
    <source>
        <dbReference type="Proteomes" id="UP001303115"/>
    </source>
</evidence>
<feature type="signal peptide" evidence="16">
    <location>
        <begin position="1"/>
        <end position="21"/>
    </location>
</feature>
<feature type="domain" description="CFEM" evidence="17">
    <location>
        <begin position="1"/>
        <end position="107"/>
    </location>
</feature>
<evidence type="ECO:0000256" key="5">
    <source>
        <dbReference type="ARBA" id="ARBA00022525"/>
    </source>
</evidence>
<keyword evidence="14" id="KW-0349">Heme</keyword>
<evidence type="ECO:0000256" key="13">
    <source>
        <dbReference type="ARBA" id="ARBA00038359"/>
    </source>
</evidence>
<dbReference type="InterPro" id="IPR008427">
    <property type="entry name" value="Extracellular_membr_CFEM_dom"/>
</dbReference>
<dbReference type="Proteomes" id="UP001303115">
    <property type="component" value="Unassembled WGS sequence"/>
</dbReference>
<dbReference type="EMBL" id="MU854452">
    <property type="protein sequence ID" value="KAK4035178.1"/>
    <property type="molecule type" value="Genomic_DNA"/>
</dbReference>
<feature type="binding site" description="axial binding residue" evidence="14">
    <location>
        <position position="45"/>
    </location>
    <ligand>
        <name>heme</name>
        <dbReference type="ChEBI" id="CHEBI:30413"/>
    </ligand>
    <ligandPart>
        <name>Fe</name>
        <dbReference type="ChEBI" id="CHEBI:18248"/>
    </ligandPart>
</feature>
<keyword evidence="12" id="KW-0449">Lipoprotein</keyword>
<evidence type="ECO:0000256" key="4">
    <source>
        <dbReference type="ARBA" id="ARBA00010031"/>
    </source>
</evidence>
<evidence type="ECO:0000256" key="2">
    <source>
        <dbReference type="ARBA" id="ARBA00004589"/>
    </source>
</evidence>
<keyword evidence="5" id="KW-0964">Secreted</keyword>
<evidence type="ECO:0000256" key="3">
    <source>
        <dbReference type="ARBA" id="ARBA00004613"/>
    </source>
</evidence>
<protein>
    <recommendedName>
        <fullName evidence="17">CFEM domain-containing protein</fullName>
    </recommendedName>
</protein>
<dbReference type="InterPro" id="IPR052337">
    <property type="entry name" value="SAT4-like"/>
</dbReference>
<comment type="subcellular location">
    <subcellularLocation>
        <location evidence="2">Membrane</location>
        <topology evidence="2">Lipid-anchor</topology>
        <topology evidence="2">GPI-anchor</topology>
    </subcellularLocation>
    <subcellularLocation>
        <location evidence="1">Membrane</location>
        <topology evidence="1">Multi-pass membrane protein</topology>
    </subcellularLocation>
    <subcellularLocation>
        <location evidence="3">Secreted</location>
    </subcellularLocation>
</comment>
<organism evidence="18 19">
    <name type="scientific">Parachaetomium inaequale</name>
    <dbReference type="NCBI Taxonomy" id="2588326"/>
    <lineage>
        <taxon>Eukaryota</taxon>
        <taxon>Fungi</taxon>
        <taxon>Dikarya</taxon>
        <taxon>Ascomycota</taxon>
        <taxon>Pezizomycotina</taxon>
        <taxon>Sordariomycetes</taxon>
        <taxon>Sordariomycetidae</taxon>
        <taxon>Sordariales</taxon>
        <taxon>Chaetomiaceae</taxon>
        <taxon>Parachaetomium</taxon>
    </lineage>
</organism>